<evidence type="ECO:0000256" key="2">
    <source>
        <dbReference type="SAM" id="Phobius"/>
    </source>
</evidence>
<reference evidence="5 6" key="1">
    <citation type="submission" date="2020-08" db="EMBL/GenBank/DDBJ databases">
        <title>Sequencing the genomes of 1000 actinobacteria strains.</title>
        <authorList>
            <person name="Klenk H.-P."/>
        </authorList>
    </citation>
    <scope>NUCLEOTIDE SEQUENCE [LARGE SCALE GENOMIC DNA]</scope>
    <source>
        <strain evidence="5 6">DSM 20146</strain>
    </source>
</reference>
<dbReference type="CDD" id="cd00229">
    <property type="entry name" value="SGNH_hydrolase"/>
    <property type="match status" value="1"/>
</dbReference>
<dbReference type="SUPFAM" id="SSF52266">
    <property type="entry name" value="SGNH hydrolase"/>
    <property type="match status" value="1"/>
</dbReference>
<evidence type="ECO:0000259" key="3">
    <source>
        <dbReference type="Pfam" id="PF01757"/>
    </source>
</evidence>
<evidence type="ECO:0000313" key="5">
    <source>
        <dbReference type="EMBL" id="MBB2969428.1"/>
    </source>
</evidence>
<keyword evidence="6" id="KW-1185">Reference proteome</keyword>
<keyword evidence="2" id="KW-0812">Transmembrane</keyword>
<dbReference type="InterPro" id="IPR050879">
    <property type="entry name" value="Acyltransferase_3"/>
</dbReference>
<feature type="transmembrane region" description="Helical" evidence="2">
    <location>
        <begin position="188"/>
        <end position="204"/>
    </location>
</feature>
<dbReference type="InterPro" id="IPR002656">
    <property type="entry name" value="Acyl_transf_3_dom"/>
</dbReference>
<feature type="transmembrane region" description="Helical" evidence="2">
    <location>
        <begin position="375"/>
        <end position="396"/>
    </location>
</feature>
<dbReference type="RefSeq" id="WP_021763183.1">
    <property type="nucleotide sequence ID" value="NZ_JACHVP010000007.1"/>
</dbReference>
<feature type="transmembrane region" description="Helical" evidence="2">
    <location>
        <begin position="276"/>
        <end position="301"/>
    </location>
</feature>
<feature type="region of interest" description="Disordered" evidence="1">
    <location>
        <begin position="17"/>
        <end position="46"/>
    </location>
</feature>
<feature type="domain" description="Acyltransferase 3" evidence="3">
    <location>
        <begin position="51"/>
        <end position="391"/>
    </location>
</feature>
<keyword evidence="2" id="KW-1133">Transmembrane helix</keyword>
<feature type="transmembrane region" description="Helical" evidence="2">
    <location>
        <begin position="342"/>
        <end position="363"/>
    </location>
</feature>
<dbReference type="GO" id="GO:0016020">
    <property type="term" value="C:membrane"/>
    <property type="evidence" value="ECO:0007669"/>
    <property type="project" value="TreeGrafter"/>
</dbReference>
<dbReference type="AlphaFoldDB" id="A0A7W4YKH4"/>
<proteinExistence type="predicted"/>
<comment type="caution">
    <text evidence="5">The sequence shown here is derived from an EMBL/GenBank/DDBJ whole genome shotgun (WGS) entry which is preliminary data.</text>
</comment>
<accession>A0A7W4YKH4</accession>
<dbReference type="Proteomes" id="UP000538196">
    <property type="component" value="Unassembled WGS sequence"/>
</dbReference>
<dbReference type="EMBL" id="JACHVP010000007">
    <property type="protein sequence ID" value="MBB2969428.1"/>
    <property type="molecule type" value="Genomic_DNA"/>
</dbReference>
<dbReference type="PANTHER" id="PTHR23028">
    <property type="entry name" value="ACETYLTRANSFERASE"/>
    <property type="match status" value="1"/>
</dbReference>
<feature type="transmembrane region" description="Helical" evidence="2">
    <location>
        <begin position="116"/>
        <end position="134"/>
    </location>
</feature>
<dbReference type="GO" id="GO:0016747">
    <property type="term" value="F:acyltransferase activity, transferring groups other than amino-acyl groups"/>
    <property type="evidence" value="ECO:0007669"/>
    <property type="project" value="InterPro"/>
</dbReference>
<feature type="transmembrane region" description="Helical" evidence="2">
    <location>
        <begin position="307"/>
        <end position="330"/>
    </location>
</feature>
<dbReference type="GO" id="GO:0009103">
    <property type="term" value="P:lipopolysaccharide biosynthetic process"/>
    <property type="evidence" value="ECO:0007669"/>
    <property type="project" value="TreeGrafter"/>
</dbReference>
<organism evidence="5 6">
    <name type="scientific">Leifsonia aquatica</name>
    <name type="common">Corynebacterium aquaticum</name>
    <dbReference type="NCBI Taxonomy" id="144185"/>
    <lineage>
        <taxon>Bacteria</taxon>
        <taxon>Bacillati</taxon>
        <taxon>Actinomycetota</taxon>
        <taxon>Actinomycetes</taxon>
        <taxon>Micrococcales</taxon>
        <taxon>Microbacteriaceae</taxon>
        <taxon>Leifsonia</taxon>
    </lineage>
</organism>
<feature type="transmembrane region" description="Helical" evidence="2">
    <location>
        <begin position="75"/>
        <end position="95"/>
    </location>
</feature>
<sequence>MPVTGPPQTRRELRELERAVGGTAAAAESRRSARGTARPSDRTSAPATRFDAVDGMRGVAIISVLLYHCGWSTRGLFGVDAFFVVSGFLITLLMIREATRTGRIQIGRFYARRARRLLPSLFLTLTAVVLLVWAEGTLDELTSAAGTAVASLLQVANWQQIGANAAYWDQTGQMVPLGQMWSLSVTEQFYLVWPVVVLLGWFVCRRRPGGLAIWLSIALVATALIAPLQYDGTNSDRLYLGTDSRIVAFVAGGAAAAVVFLILRRRSRLPPVAPGPLARAGVTALSAATLTAVVAVSVATIGYHEDWLYLGGFALVAVAIAVFTATLCFPENALVRPFSWKPFRVVGMLSYSMFLLHLPVFWLVQKNFGPDLHPLALFAIGGIATWLAAACLHYLVAEPLRTRTWKPVGATIAILLGAGLVAGLAWGLPVQRVNAPRAAPAPGAQNTDGAFAVSDPLPFPTAPNGGPLTVAVVGDSVAGNMYASLAEHRTADLTPVNVTYGGCGIFDATRARADSGFITESQRLCWPWKDKLRSAQNGSAPEAIVLHNLWDADDQLFEGSWVGPCTDVWATRYRSQLELLVAIGAEQEQPPLILLSNDRPRDWTVSLTSKRLGCKTAIEDAVIAAHPNVVRLDLHAAVCPGGTCRTTTPDGAQLYSDGAHFTPEGLALMAPWLQNEIARTLSSVSP</sequence>
<evidence type="ECO:0000259" key="4">
    <source>
        <dbReference type="Pfam" id="PF19040"/>
    </source>
</evidence>
<evidence type="ECO:0000313" key="6">
    <source>
        <dbReference type="Proteomes" id="UP000538196"/>
    </source>
</evidence>
<feature type="domain" description="SGNH" evidence="4">
    <location>
        <begin position="464"/>
        <end position="671"/>
    </location>
</feature>
<feature type="transmembrane region" description="Helical" evidence="2">
    <location>
        <begin position="246"/>
        <end position="264"/>
    </location>
</feature>
<gene>
    <name evidence="5" type="ORF">FHX33_004212</name>
</gene>
<protein>
    <submittedName>
        <fullName evidence="5">Peptidoglycan/LPS O-acetylase OafA/YrhL</fullName>
    </submittedName>
</protein>
<name>A0A7W4YKH4_LEIAQ</name>
<dbReference type="PANTHER" id="PTHR23028:SF53">
    <property type="entry name" value="ACYL_TRANSF_3 DOMAIN-CONTAINING PROTEIN"/>
    <property type="match status" value="1"/>
</dbReference>
<evidence type="ECO:0000256" key="1">
    <source>
        <dbReference type="SAM" id="MobiDB-lite"/>
    </source>
</evidence>
<feature type="transmembrane region" description="Helical" evidence="2">
    <location>
        <begin position="408"/>
        <end position="428"/>
    </location>
</feature>
<dbReference type="Pfam" id="PF01757">
    <property type="entry name" value="Acyl_transf_3"/>
    <property type="match status" value="1"/>
</dbReference>
<dbReference type="InterPro" id="IPR043968">
    <property type="entry name" value="SGNH"/>
</dbReference>
<feature type="transmembrane region" description="Helical" evidence="2">
    <location>
        <begin position="211"/>
        <end position="230"/>
    </location>
</feature>
<dbReference type="Pfam" id="PF19040">
    <property type="entry name" value="SGNH"/>
    <property type="match status" value="1"/>
</dbReference>
<keyword evidence="2" id="KW-0472">Membrane</keyword>